<evidence type="ECO:0000259" key="4">
    <source>
        <dbReference type="PROSITE" id="PS50995"/>
    </source>
</evidence>
<dbReference type="InterPro" id="IPR036388">
    <property type="entry name" value="WH-like_DNA-bd_sf"/>
</dbReference>
<dbReference type="PANTHER" id="PTHR35790:SF4">
    <property type="entry name" value="HTH-TYPE TRANSCRIPTIONAL REGULATOR PCHR"/>
    <property type="match status" value="1"/>
</dbReference>
<keyword evidence="1" id="KW-0805">Transcription regulation</keyword>
<organism evidence="5 6">
    <name type="scientific">Methanolacinia petrolearia (strain DSM 11571 / OCM 486 / SEBR 4847)</name>
    <name type="common">Methanoplanus petrolearius</name>
    <dbReference type="NCBI Taxonomy" id="679926"/>
    <lineage>
        <taxon>Archaea</taxon>
        <taxon>Methanobacteriati</taxon>
        <taxon>Methanobacteriota</taxon>
        <taxon>Stenosarchaea group</taxon>
        <taxon>Methanomicrobia</taxon>
        <taxon>Methanomicrobiales</taxon>
        <taxon>Methanomicrobiaceae</taxon>
        <taxon>Methanolacinia</taxon>
    </lineage>
</organism>
<evidence type="ECO:0000313" key="5">
    <source>
        <dbReference type="EMBL" id="ADN35914.1"/>
    </source>
</evidence>
<proteinExistence type="predicted"/>
<reference evidence="5 6" key="1">
    <citation type="journal article" date="2010" name="Stand. Genomic Sci.">
        <title>Complete genome sequence of Methanoplanus petrolearius type strain (SEBR 4847).</title>
        <authorList>
            <person name="Brambilla E."/>
            <person name="Djao O.D."/>
            <person name="Daligault H."/>
            <person name="Lapidus A."/>
            <person name="Lucas S."/>
            <person name="Hammon N."/>
            <person name="Nolan M."/>
            <person name="Tice H."/>
            <person name="Cheng J.F."/>
            <person name="Han C."/>
            <person name="Tapia R."/>
            <person name="Goodwin L."/>
            <person name="Pitluck S."/>
            <person name="Liolios K."/>
            <person name="Ivanova N."/>
            <person name="Mavromatis K."/>
            <person name="Mikhailova N."/>
            <person name="Pati A."/>
            <person name="Chen A."/>
            <person name="Palaniappan K."/>
            <person name="Land M."/>
            <person name="Hauser L."/>
            <person name="Chang Y.J."/>
            <person name="Jeffries C.D."/>
            <person name="Rohde M."/>
            <person name="Spring S."/>
            <person name="Sikorski J."/>
            <person name="Goker M."/>
            <person name="Woyke T."/>
            <person name="Bristow J."/>
            <person name="Eisen J.A."/>
            <person name="Markowitz V."/>
            <person name="Hugenholtz P."/>
            <person name="Kyrpides N.C."/>
            <person name="Klenk H.P."/>
        </authorList>
    </citation>
    <scope>NUCLEOTIDE SEQUENCE [LARGE SCALE GENOMIC DNA]</scope>
    <source>
        <strain evidence="6">DSM 11571 / OCM 486 / SEBR 4847</strain>
    </source>
</reference>
<dbReference type="STRING" id="679926.Mpet_1148"/>
<dbReference type="SMART" id="SM00347">
    <property type="entry name" value="HTH_MARR"/>
    <property type="match status" value="1"/>
</dbReference>
<sequence length="172" mass="19582">MMAVAKSQPTDFADLYEVWMRIRNKMNIMENLPRDFGIDEQLKLSEIHTIQAIGSTKENNNRIIADILGITPSAVSQMVAKLTRRDLVKKVRGLRNDKEVSLELTEKGRTAFKCHEKTHADVYKRIAAGVGTLKKEELEVISRIFSAMESVYDQQIRDLSANKNVSETERSD</sequence>
<dbReference type="Gene3D" id="1.10.10.10">
    <property type="entry name" value="Winged helix-like DNA-binding domain superfamily/Winged helix DNA-binding domain"/>
    <property type="match status" value="1"/>
</dbReference>
<dbReference type="KEGG" id="mpi:Mpet_1148"/>
<dbReference type="InterPro" id="IPR000835">
    <property type="entry name" value="HTH_MarR-typ"/>
</dbReference>
<dbReference type="GO" id="GO:0003677">
    <property type="term" value="F:DNA binding"/>
    <property type="evidence" value="ECO:0007669"/>
    <property type="project" value="UniProtKB-KW"/>
</dbReference>
<dbReference type="HOGENOM" id="CLU_083287_11_0_2"/>
<dbReference type="SUPFAM" id="SSF46785">
    <property type="entry name" value="Winged helix' DNA-binding domain"/>
    <property type="match status" value="1"/>
</dbReference>
<accession>E1RD14</accession>
<dbReference type="InterPro" id="IPR052067">
    <property type="entry name" value="Metal_resp_HTH_trans_reg"/>
</dbReference>
<name>E1RD14_METP4</name>
<dbReference type="PROSITE" id="PS50995">
    <property type="entry name" value="HTH_MARR_2"/>
    <property type="match status" value="1"/>
</dbReference>
<dbReference type="eggNOG" id="arCOG03182">
    <property type="taxonomic scope" value="Archaea"/>
</dbReference>
<dbReference type="EMBL" id="CP002117">
    <property type="protein sequence ID" value="ADN35914.1"/>
    <property type="molecule type" value="Genomic_DNA"/>
</dbReference>
<evidence type="ECO:0000313" key="6">
    <source>
        <dbReference type="Proteomes" id="UP000006565"/>
    </source>
</evidence>
<dbReference type="RefSeq" id="WP_013329092.1">
    <property type="nucleotide sequence ID" value="NC_014507.1"/>
</dbReference>
<evidence type="ECO:0000256" key="1">
    <source>
        <dbReference type="ARBA" id="ARBA00023015"/>
    </source>
</evidence>
<gene>
    <name evidence="5" type="ordered locus">Mpet_1148</name>
</gene>
<keyword evidence="2" id="KW-0238">DNA-binding</keyword>
<feature type="domain" description="HTH marR-type" evidence="4">
    <location>
        <begin position="12"/>
        <end position="150"/>
    </location>
</feature>
<evidence type="ECO:0000256" key="3">
    <source>
        <dbReference type="ARBA" id="ARBA00023163"/>
    </source>
</evidence>
<dbReference type="InterPro" id="IPR036390">
    <property type="entry name" value="WH_DNA-bd_sf"/>
</dbReference>
<protein>
    <submittedName>
        <fullName evidence="5">Transcriptional regulator, MarR family</fullName>
    </submittedName>
</protein>
<evidence type="ECO:0000256" key="2">
    <source>
        <dbReference type="ARBA" id="ARBA00023125"/>
    </source>
</evidence>
<dbReference type="Proteomes" id="UP000006565">
    <property type="component" value="Chromosome"/>
</dbReference>
<dbReference type="AlphaFoldDB" id="E1RD14"/>
<dbReference type="GO" id="GO:0003700">
    <property type="term" value="F:DNA-binding transcription factor activity"/>
    <property type="evidence" value="ECO:0007669"/>
    <property type="project" value="InterPro"/>
</dbReference>
<keyword evidence="6" id="KW-1185">Reference proteome</keyword>
<dbReference type="GeneID" id="9743613"/>
<dbReference type="PANTHER" id="PTHR35790">
    <property type="entry name" value="HTH-TYPE TRANSCRIPTIONAL REGULATOR PCHR"/>
    <property type="match status" value="1"/>
</dbReference>
<keyword evidence="3" id="KW-0804">Transcription</keyword>
<dbReference type="Pfam" id="PF13463">
    <property type="entry name" value="HTH_27"/>
    <property type="match status" value="1"/>
</dbReference>